<dbReference type="InterPro" id="IPR058752">
    <property type="entry name" value="RDRP_C_head"/>
</dbReference>
<evidence type="ECO:0000256" key="1">
    <source>
        <dbReference type="ARBA" id="ARBA00005762"/>
    </source>
</evidence>
<feature type="domain" description="RDR1/2-like PH-like" evidence="10">
    <location>
        <begin position="187"/>
        <end position="233"/>
    </location>
</feature>
<dbReference type="EC" id="2.7.7.48" evidence="8"/>
<accession>W9R1A4</accession>
<dbReference type="AlphaFoldDB" id="W9R1A4"/>
<sequence length="1118" mass="128098">MAKTIRLYGFSCVEDQEEVKRHLELYTGEGTVCSVEFAQCKSGSRAHAKVEFVDSESAEILKSLADDDRRFWYGDSYLKARDWSTEVVRKPEVFLCSMDDVTLHFGCQVLKEKFSVLWERENVCVKFGEGQRKLYFFLSYGSVDYKLEISYENIWQIKLHRMHGETSKFLLLQLLGAPRIFQKVNRCWERDVDFTPSCCIGQSSALCLEIPNWRQLPNLRDVFVYYKEDEGQFSLQQGCPFSSSSDLVPMVVPPKGIILPYTAEALDLNFFRLVNPSKIPLEYIDSALDKLYHLKDCCYDPLIWLTKQFTKHKTSGQIPKMPTIALDDGLVYVHRVQVTPTKVYFCGPEINLSNRVLRNYPEDIDNFLRVSFVEEDLDKLFSTDLSARGSSANGKRRTRLYERILSTLRNGIIIGDKKFEFLAFSSSQLREGSTWMFASRDGLTAANIRKWMGDFRCIKNVAKYAARLGQSFGSSHETFRVGRHEVELIPDIQVERDGKNYCFSDGIGKISEDFAKEVAKKCGLNRFTPSAFQIRYGGYKGVVAVDPTSSMKLSLRESMCKCEAKNNKLDVLAWSKYQPCFLNRQLITLLSTLGVSDHVFEKKQKETVNRLESILTDSLRAQDELKMMFPGEITNTLKEMLMCGYEPNEEPFLTMMLQTLRASKLLELRTKTRIHVPNGRAMMGCLDETGTLEYGQVFVQCSRPRLFDNSSLVFNNSSSSPDTFVVKGKTVVAKNPCLHPGDVRVLKAVDVLELHHMVDCVVFPEKGKRETCLVFYSVHTMSIHAWPHTDECSGSDLDGDTYFVCWDQELIPRRRADAMDYTSAKTIEVDHVVTMEEIMEYFVDYLVDDNLGIISNAHTVFADKEPKKARSKECIELAKLSSIAVDFPKTGVAAIIPPRLRAKEYPDFMEKPDKITYESKRVIGKLFRQVKDVEEHSSSIKSFTKEVASECYDPDMEVDGFEDYIREAFELKSNYDNKLGNLMDYYGIKTEAELLSGNVLKKSRHFDKKRDLESANYAVKALIKEARTWFNNQGDEAANGGDDAYAKKATAWYHVTYHPHYWGRYNKDMGRDHFLSFAWCVYDRLVMIKRDNASIKRSVHMSSLVKDFSTGLDFASEV</sequence>
<evidence type="ECO:0000313" key="13">
    <source>
        <dbReference type="EMBL" id="EXB53891.1"/>
    </source>
</evidence>
<dbReference type="Pfam" id="PF24823">
    <property type="entry name" value="PH_RDR2"/>
    <property type="match status" value="2"/>
</dbReference>
<keyword evidence="5 8" id="KW-0694">RNA-binding</keyword>
<dbReference type="InterPro" id="IPR058763">
    <property type="entry name" value="RRM_RDR1/2-like"/>
</dbReference>
<dbReference type="GO" id="GO:0003968">
    <property type="term" value="F:RNA-directed RNA polymerase activity"/>
    <property type="evidence" value="ECO:0007669"/>
    <property type="project" value="UniProtKB-KW"/>
</dbReference>
<dbReference type="Pfam" id="PF26250">
    <property type="entry name" value="RRM_RdRP1_2"/>
    <property type="match status" value="1"/>
</dbReference>
<comment type="catalytic activity">
    <reaction evidence="7 8">
        <text>RNA(n) + a ribonucleoside 5'-triphosphate = RNA(n+1) + diphosphate</text>
        <dbReference type="Rhea" id="RHEA:21248"/>
        <dbReference type="Rhea" id="RHEA-COMP:14527"/>
        <dbReference type="Rhea" id="RHEA-COMP:17342"/>
        <dbReference type="ChEBI" id="CHEBI:33019"/>
        <dbReference type="ChEBI" id="CHEBI:61557"/>
        <dbReference type="ChEBI" id="CHEBI:140395"/>
        <dbReference type="EC" id="2.7.7.48"/>
    </reaction>
</comment>
<dbReference type="PANTHER" id="PTHR23079:SF1">
    <property type="entry name" value="RNA-DEPENDENT RNA POLYMERASE 1"/>
    <property type="match status" value="1"/>
</dbReference>
<feature type="domain" description="RDR1/2-like PH-like" evidence="10">
    <location>
        <begin position="103"/>
        <end position="185"/>
    </location>
</feature>
<dbReference type="InterPro" id="IPR057590">
    <property type="entry name" value="PH_RDR1/2-like"/>
</dbReference>
<dbReference type="InterPro" id="IPR057596">
    <property type="entry name" value="RDRP_core"/>
</dbReference>
<evidence type="ECO:0000313" key="14">
    <source>
        <dbReference type="Proteomes" id="UP000030645"/>
    </source>
</evidence>
<feature type="domain" description="RDR1/2-like RRM" evidence="11">
    <location>
        <begin position="5"/>
        <end position="81"/>
    </location>
</feature>
<dbReference type="Pfam" id="PF05183">
    <property type="entry name" value="RdRP"/>
    <property type="match status" value="1"/>
</dbReference>
<feature type="domain" description="RDRP C-terminal head" evidence="12">
    <location>
        <begin position="952"/>
        <end position="1097"/>
    </location>
</feature>
<dbReference type="STRING" id="981085.W9R1A4"/>
<evidence type="ECO:0000259" key="11">
    <source>
        <dbReference type="Pfam" id="PF26250"/>
    </source>
</evidence>
<gene>
    <name evidence="13" type="ORF">L484_001562</name>
</gene>
<evidence type="ECO:0000259" key="9">
    <source>
        <dbReference type="Pfam" id="PF05183"/>
    </source>
</evidence>
<dbReference type="EMBL" id="KE344141">
    <property type="protein sequence ID" value="EXB53891.1"/>
    <property type="molecule type" value="Genomic_DNA"/>
</dbReference>
<dbReference type="eggNOG" id="KOG0988">
    <property type="taxonomic scope" value="Eukaryota"/>
</dbReference>
<protein>
    <recommendedName>
        <fullName evidence="8">RNA-dependent RNA polymerase</fullName>
        <ecNumber evidence="8">2.7.7.48</ecNumber>
    </recommendedName>
</protein>
<dbReference type="PANTHER" id="PTHR23079">
    <property type="entry name" value="RNA-DEPENDENT RNA POLYMERASE"/>
    <property type="match status" value="1"/>
</dbReference>
<reference evidence="14" key="1">
    <citation type="submission" date="2013-01" db="EMBL/GenBank/DDBJ databases">
        <title>Draft Genome Sequence of a Mulberry Tree, Morus notabilis C.K. Schneid.</title>
        <authorList>
            <person name="He N."/>
            <person name="Zhao S."/>
        </authorList>
    </citation>
    <scope>NUCLEOTIDE SEQUENCE</scope>
</reference>
<feature type="domain" description="RDRP core" evidence="9">
    <location>
        <begin position="338"/>
        <end position="930"/>
    </location>
</feature>
<keyword evidence="6 8" id="KW-0943">RNA-mediated gene silencing</keyword>
<dbReference type="GO" id="GO:0031380">
    <property type="term" value="C:nuclear RNA-directed RNA polymerase complex"/>
    <property type="evidence" value="ECO:0007669"/>
    <property type="project" value="TreeGrafter"/>
</dbReference>
<comment type="function">
    <text evidence="8">Probably involved in the RNA silencing pathway and required for the generation of small interfering RNAs (siRNAs).</text>
</comment>
<evidence type="ECO:0000256" key="8">
    <source>
        <dbReference type="RuleBase" id="RU363098"/>
    </source>
</evidence>
<evidence type="ECO:0000256" key="6">
    <source>
        <dbReference type="ARBA" id="ARBA00023158"/>
    </source>
</evidence>
<dbReference type="GO" id="GO:0003723">
    <property type="term" value="F:RNA binding"/>
    <property type="evidence" value="ECO:0007669"/>
    <property type="project" value="UniProtKB-KW"/>
</dbReference>
<comment type="similarity">
    <text evidence="1 8">Belongs to the RdRP family.</text>
</comment>
<dbReference type="GO" id="GO:0030422">
    <property type="term" value="P:siRNA processing"/>
    <property type="evidence" value="ECO:0007669"/>
    <property type="project" value="TreeGrafter"/>
</dbReference>
<evidence type="ECO:0000256" key="2">
    <source>
        <dbReference type="ARBA" id="ARBA00022484"/>
    </source>
</evidence>
<keyword evidence="2 8" id="KW-0696">RNA-directed RNA polymerase</keyword>
<dbReference type="Proteomes" id="UP000030645">
    <property type="component" value="Unassembled WGS sequence"/>
</dbReference>
<evidence type="ECO:0000259" key="10">
    <source>
        <dbReference type="Pfam" id="PF24823"/>
    </source>
</evidence>
<keyword evidence="4 8" id="KW-0548">Nucleotidyltransferase</keyword>
<evidence type="ECO:0000256" key="3">
    <source>
        <dbReference type="ARBA" id="ARBA00022679"/>
    </source>
</evidence>
<evidence type="ECO:0000256" key="5">
    <source>
        <dbReference type="ARBA" id="ARBA00022884"/>
    </source>
</evidence>
<dbReference type="Pfam" id="PF26253">
    <property type="entry name" value="RdRP_head"/>
    <property type="match status" value="1"/>
</dbReference>
<name>W9R1A4_9ROSA</name>
<proteinExistence type="inferred from homology"/>
<organism evidence="13 14">
    <name type="scientific">Morus notabilis</name>
    <dbReference type="NCBI Taxonomy" id="981085"/>
    <lineage>
        <taxon>Eukaryota</taxon>
        <taxon>Viridiplantae</taxon>
        <taxon>Streptophyta</taxon>
        <taxon>Embryophyta</taxon>
        <taxon>Tracheophyta</taxon>
        <taxon>Spermatophyta</taxon>
        <taxon>Magnoliopsida</taxon>
        <taxon>eudicotyledons</taxon>
        <taxon>Gunneridae</taxon>
        <taxon>Pentapetalae</taxon>
        <taxon>rosids</taxon>
        <taxon>fabids</taxon>
        <taxon>Rosales</taxon>
        <taxon>Moraceae</taxon>
        <taxon>Moreae</taxon>
        <taxon>Morus</taxon>
    </lineage>
</organism>
<evidence type="ECO:0000256" key="7">
    <source>
        <dbReference type="ARBA" id="ARBA00048744"/>
    </source>
</evidence>
<dbReference type="InterPro" id="IPR007855">
    <property type="entry name" value="RDRP"/>
</dbReference>
<keyword evidence="3 8" id="KW-0808">Transferase</keyword>
<keyword evidence="14" id="KW-1185">Reference proteome</keyword>
<evidence type="ECO:0000256" key="4">
    <source>
        <dbReference type="ARBA" id="ARBA00022695"/>
    </source>
</evidence>
<evidence type="ECO:0000259" key="12">
    <source>
        <dbReference type="Pfam" id="PF26253"/>
    </source>
</evidence>